<dbReference type="STRING" id="133412.A0A1R1YF10"/>
<keyword evidence="3" id="KW-0808">Transferase</keyword>
<evidence type="ECO:0000256" key="3">
    <source>
        <dbReference type="ARBA" id="ARBA00022679"/>
    </source>
</evidence>
<keyword evidence="2" id="KW-0723">Serine/threonine-protein kinase</keyword>
<evidence type="ECO:0000256" key="4">
    <source>
        <dbReference type="ARBA" id="ARBA00022741"/>
    </source>
</evidence>
<evidence type="ECO:0000256" key="2">
    <source>
        <dbReference type="ARBA" id="ARBA00022527"/>
    </source>
</evidence>
<dbReference type="PROSITE" id="PS00107">
    <property type="entry name" value="PROTEIN_KINASE_ATP"/>
    <property type="match status" value="1"/>
</dbReference>
<dbReference type="PROSITE" id="PS00108">
    <property type="entry name" value="PROTEIN_KINASE_ST"/>
    <property type="match status" value="1"/>
</dbReference>
<feature type="binding site" evidence="7">
    <location>
        <position position="55"/>
    </location>
    <ligand>
        <name>ATP</name>
        <dbReference type="ChEBI" id="CHEBI:30616"/>
    </ligand>
</feature>
<keyword evidence="5 10" id="KW-0418">Kinase</keyword>
<dbReference type="EMBL" id="LSSN01000155">
    <property type="protein sequence ID" value="OMJ25511.1"/>
    <property type="molecule type" value="Genomic_DNA"/>
</dbReference>
<dbReference type="GO" id="GO:0035556">
    <property type="term" value="P:intracellular signal transduction"/>
    <property type="evidence" value="ECO:0007669"/>
    <property type="project" value="TreeGrafter"/>
</dbReference>
<dbReference type="InterPro" id="IPR000719">
    <property type="entry name" value="Prot_kinase_dom"/>
</dbReference>
<evidence type="ECO:0000256" key="6">
    <source>
        <dbReference type="ARBA" id="ARBA00022840"/>
    </source>
</evidence>
<keyword evidence="11" id="KW-1185">Reference proteome</keyword>
<organism evidence="10 11">
    <name type="scientific">Smittium culicis</name>
    <dbReference type="NCBI Taxonomy" id="133412"/>
    <lineage>
        <taxon>Eukaryota</taxon>
        <taxon>Fungi</taxon>
        <taxon>Fungi incertae sedis</taxon>
        <taxon>Zoopagomycota</taxon>
        <taxon>Kickxellomycotina</taxon>
        <taxon>Harpellomycetes</taxon>
        <taxon>Harpellales</taxon>
        <taxon>Legeriomycetaceae</taxon>
        <taxon>Smittium</taxon>
    </lineage>
</organism>
<comment type="similarity">
    <text evidence="1">Belongs to the protein kinase superfamily. CAMK Ser/Thr protein kinase family. NIM1 subfamily.</text>
</comment>
<feature type="region of interest" description="Disordered" evidence="8">
    <location>
        <begin position="665"/>
        <end position="701"/>
    </location>
</feature>
<dbReference type="GO" id="GO:0005524">
    <property type="term" value="F:ATP binding"/>
    <property type="evidence" value="ECO:0007669"/>
    <property type="project" value="UniProtKB-UniRule"/>
</dbReference>
<feature type="region of interest" description="Disordered" evidence="8">
    <location>
        <begin position="712"/>
        <end position="731"/>
    </location>
</feature>
<dbReference type="SMART" id="SM00220">
    <property type="entry name" value="S_TKc"/>
    <property type="match status" value="1"/>
</dbReference>
<dbReference type="InterPro" id="IPR008271">
    <property type="entry name" value="Ser/Thr_kinase_AS"/>
</dbReference>
<evidence type="ECO:0000256" key="1">
    <source>
        <dbReference type="ARBA" id="ARBA00010791"/>
    </source>
</evidence>
<feature type="compositionally biased region" description="Acidic residues" evidence="8">
    <location>
        <begin position="714"/>
        <end position="724"/>
    </location>
</feature>
<dbReference type="OrthoDB" id="193931at2759"/>
<dbReference type="Pfam" id="PF00069">
    <property type="entry name" value="Pkinase"/>
    <property type="match status" value="1"/>
</dbReference>
<evidence type="ECO:0000256" key="5">
    <source>
        <dbReference type="ARBA" id="ARBA00022777"/>
    </source>
</evidence>
<evidence type="ECO:0000256" key="7">
    <source>
        <dbReference type="PROSITE-ProRule" id="PRU10141"/>
    </source>
</evidence>
<dbReference type="SUPFAM" id="SSF56112">
    <property type="entry name" value="Protein kinase-like (PK-like)"/>
    <property type="match status" value="1"/>
</dbReference>
<dbReference type="Proteomes" id="UP000187283">
    <property type="component" value="Unassembled WGS sequence"/>
</dbReference>
<evidence type="ECO:0000313" key="10">
    <source>
        <dbReference type="EMBL" id="OMJ25511.1"/>
    </source>
</evidence>
<dbReference type="GO" id="GO:0005737">
    <property type="term" value="C:cytoplasm"/>
    <property type="evidence" value="ECO:0007669"/>
    <property type="project" value="TreeGrafter"/>
</dbReference>
<dbReference type="AlphaFoldDB" id="A0A1R1YF10"/>
<feature type="compositionally biased region" description="Basic and acidic residues" evidence="8">
    <location>
        <begin position="681"/>
        <end position="694"/>
    </location>
</feature>
<dbReference type="Gene3D" id="1.10.510.10">
    <property type="entry name" value="Transferase(Phosphotransferase) domain 1"/>
    <property type="match status" value="1"/>
</dbReference>
<keyword evidence="4 7" id="KW-0547">Nucleotide-binding</keyword>
<dbReference type="FunFam" id="1.10.510.10:FF:000571">
    <property type="entry name" value="Maternal embryonic leucine zipper kinase"/>
    <property type="match status" value="1"/>
</dbReference>
<dbReference type="GO" id="GO:0004674">
    <property type="term" value="F:protein serine/threonine kinase activity"/>
    <property type="evidence" value="ECO:0007669"/>
    <property type="project" value="UniProtKB-KW"/>
</dbReference>
<dbReference type="GO" id="GO:0000226">
    <property type="term" value="P:microtubule cytoskeleton organization"/>
    <property type="evidence" value="ECO:0007669"/>
    <property type="project" value="TreeGrafter"/>
</dbReference>
<dbReference type="PANTHER" id="PTHR24346">
    <property type="entry name" value="MAP/MICROTUBULE AFFINITY-REGULATING KINASE"/>
    <property type="match status" value="1"/>
</dbReference>
<name>A0A1R1YF10_9FUNG</name>
<dbReference type="PROSITE" id="PS50011">
    <property type="entry name" value="PROTEIN_KINASE_DOM"/>
    <property type="match status" value="1"/>
</dbReference>
<gene>
    <name evidence="10" type="ORF">AYI70_g855</name>
</gene>
<sequence>MDSKNSSKSKYRVSSTEKKQHVIGKYIIGKTVGSGSMGKVKLGFDILVNEWVAIKIINKSENDFDFFELPNYKNITWKKHMSGDAESNHPVLTSKRLERGSAISSPFSKSEINFLSLVKKSLHSSPTQLQHYSHFDPNQKRKSKKKKDLRVLREVSISQLVIHPHICELKDIIINSDRYFLVSELVVGKQLLEIIVKKGKLDEEVSRHYSRQIASALMYLHKHSIVHRDLKIENIMVNDKNDIKLIDFGLSNLFSAQKQLNTFCGSLYFAAPELLEAKNYYGPEIDCWSFGIVIYVLVCGKVPFDDVSISNLHARIKLGVFELPRHLSEPCKTLISSLIVIDPTKRATIAHAISSVWMNIGHSSPPQLYFPSATKVNPPLVHTSQIDESIVQIISKHYSSCYFDGVHNNSYEKVYNEISNLINSNWYKSFLINKYGKYINQMNQSIYKSITPQKSFNPNTLSISLKNSFPISSFSDQKHISSAKSFSFAKKNNDINSLSAVKSFISTNDSRNKPLSTPKSINLFSNSFKSSKFTFIDDQSAKSPHFLKPPVSGNSKLAYAGDSQFVAPEIIDYNFPSAEDLTSSSPLKLNNLELMPFELSQNDSSSLDFEPNDNLKQIIHNFSYLSGTSPILSIYYMVQAKIYYYLKNIENLELSYSGSDSNHYTNSNNSHFNKPLPQKPQKIENSDASDKSAIEDAASSNSSVFNQDTFYDSLNEDQDSDSDSIDSSKPKERKLETFLETLRFLDANPNYFNLSSNPLNSNNIRQNPAISNLVSSNLKSKPISSKITSKIPKVRSRAFNPTSWIIPNQSSKVDKPPSFIQQRNTRPTKSFILPNKKAESSFNSSKLSSFKNKLKKPSNTIEPQDGFKNNYENRDSLLSLFSILNATPSSKNIHAHTHSQQNGDKKKSGWFRSVLKKL</sequence>
<accession>A0A1R1YF10</accession>
<dbReference type="PANTHER" id="PTHR24346:SF82">
    <property type="entry name" value="KP78A-RELATED"/>
    <property type="match status" value="1"/>
</dbReference>
<keyword evidence="6 7" id="KW-0067">ATP-binding</keyword>
<proteinExistence type="inferred from homology"/>
<reference evidence="10 11" key="1">
    <citation type="submission" date="2017-01" db="EMBL/GenBank/DDBJ databases">
        <authorList>
            <person name="Mah S.A."/>
            <person name="Swanson W.J."/>
            <person name="Moy G.W."/>
            <person name="Vacquier V.D."/>
        </authorList>
    </citation>
    <scope>NUCLEOTIDE SEQUENCE [LARGE SCALE GENOMIC DNA]</scope>
    <source>
        <strain evidence="10 11">GSMNP</strain>
    </source>
</reference>
<feature type="domain" description="Protein kinase" evidence="9">
    <location>
        <begin position="26"/>
        <end position="358"/>
    </location>
</feature>
<dbReference type="Gene3D" id="3.30.200.20">
    <property type="entry name" value="Phosphorylase Kinase, domain 1"/>
    <property type="match status" value="1"/>
</dbReference>
<feature type="region of interest" description="Disordered" evidence="8">
    <location>
        <begin position="128"/>
        <end position="147"/>
    </location>
</feature>
<protein>
    <submittedName>
        <fullName evidence="10">Protein kinase kin1</fullName>
    </submittedName>
</protein>
<evidence type="ECO:0000256" key="8">
    <source>
        <dbReference type="SAM" id="MobiDB-lite"/>
    </source>
</evidence>
<comment type="caution">
    <text evidence="10">The sequence shown here is derived from an EMBL/GenBank/DDBJ whole genome shotgun (WGS) entry which is preliminary data.</text>
</comment>
<evidence type="ECO:0000259" key="9">
    <source>
        <dbReference type="PROSITE" id="PS50011"/>
    </source>
</evidence>
<dbReference type="InterPro" id="IPR017441">
    <property type="entry name" value="Protein_kinase_ATP_BS"/>
</dbReference>
<dbReference type="InterPro" id="IPR011009">
    <property type="entry name" value="Kinase-like_dom_sf"/>
</dbReference>
<evidence type="ECO:0000313" key="11">
    <source>
        <dbReference type="Proteomes" id="UP000187283"/>
    </source>
</evidence>